<dbReference type="InterPro" id="IPR036291">
    <property type="entry name" value="NAD(P)-bd_dom_sf"/>
</dbReference>
<accession>A0A365KXL3</accession>
<comment type="caution">
    <text evidence="5">The sequence shown here is derived from an EMBL/GenBank/DDBJ whole genome shotgun (WGS) entry which is preliminary data.</text>
</comment>
<evidence type="ECO:0000313" key="5">
    <source>
        <dbReference type="EMBL" id="RAZ77906.1"/>
    </source>
</evidence>
<dbReference type="PANTHER" id="PTHR42879">
    <property type="entry name" value="3-OXOACYL-(ACYL-CARRIER-PROTEIN) REDUCTASE"/>
    <property type="match status" value="1"/>
</dbReference>
<dbReference type="InterPro" id="IPR020904">
    <property type="entry name" value="Sc_DH/Rdtase_CS"/>
</dbReference>
<dbReference type="AlphaFoldDB" id="A0A365KXL3"/>
<keyword evidence="6" id="KW-1185">Reference proteome</keyword>
<dbReference type="GO" id="GO:0016491">
    <property type="term" value="F:oxidoreductase activity"/>
    <property type="evidence" value="ECO:0007669"/>
    <property type="project" value="UniProtKB-KW"/>
</dbReference>
<dbReference type="InterPro" id="IPR002347">
    <property type="entry name" value="SDR_fam"/>
</dbReference>
<dbReference type="FunFam" id="3.40.50.720:FF:000084">
    <property type="entry name" value="Short-chain dehydrogenase reductase"/>
    <property type="match status" value="1"/>
</dbReference>
<dbReference type="PANTHER" id="PTHR42879:SF2">
    <property type="entry name" value="3-OXOACYL-[ACYL-CARRIER-PROTEIN] REDUCTASE FABG"/>
    <property type="match status" value="1"/>
</dbReference>
<name>A0A365KXL3_9BACL</name>
<dbReference type="InterPro" id="IPR057326">
    <property type="entry name" value="KR_dom"/>
</dbReference>
<organism evidence="5 6">
    <name type="scientific">Planococcus halotolerans</name>
    <dbReference type="NCBI Taxonomy" id="2233542"/>
    <lineage>
        <taxon>Bacteria</taxon>
        <taxon>Bacillati</taxon>
        <taxon>Bacillota</taxon>
        <taxon>Bacilli</taxon>
        <taxon>Bacillales</taxon>
        <taxon>Caryophanaceae</taxon>
        <taxon>Planococcus</taxon>
    </lineage>
</organism>
<dbReference type="RefSeq" id="WP_112223633.1">
    <property type="nucleotide sequence ID" value="NZ_CP047673.1"/>
</dbReference>
<feature type="domain" description="Ketoreductase" evidence="4">
    <location>
        <begin position="12"/>
        <end position="184"/>
    </location>
</feature>
<evidence type="ECO:0000256" key="2">
    <source>
        <dbReference type="ARBA" id="ARBA00023002"/>
    </source>
</evidence>
<protein>
    <submittedName>
        <fullName evidence="5">SDR family NAD(P)-dependent oxidoreductase</fullName>
    </submittedName>
</protein>
<evidence type="ECO:0000259" key="4">
    <source>
        <dbReference type="SMART" id="SM00822"/>
    </source>
</evidence>
<dbReference type="PROSITE" id="PS00061">
    <property type="entry name" value="ADH_SHORT"/>
    <property type="match status" value="1"/>
</dbReference>
<dbReference type="Pfam" id="PF00106">
    <property type="entry name" value="adh_short"/>
    <property type="match status" value="1"/>
</dbReference>
<dbReference type="PRINTS" id="PR00080">
    <property type="entry name" value="SDRFAMILY"/>
</dbReference>
<gene>
    <name evidence="5" type="ORF">DP120_10540</name>
</gene>
<dbReference type="InterPro" id="IPR050259">
    <property type="entry name" value="SDR"/>
</dbReference>
<sequence length="266" mass="28532">MSLFAKDALAHKHILITGATGGIGYETAKVVAGMGAKVTITGRNEEKLEGLADELERITAKENISVLPADLTKKEDRLNLIANAEKAHGFINGLVNSAGAAGGRTVEELDEDFIEKLMNVNYKCTFLLTQEIYKKMMERKEGDIVNLASLSGLRGTHGNTAYAASKFAVVGWTQSMALEAIEHGIRVNAVCPGYVDTEMARNSIRRKAERKGITFEEGMEEAASSIPSGRISTPREVANTIAFLLTDAAANIVGESVKISGGSVMR</sequence>
<dbReference type="Proteomes" id="UP000251002">
    <property type="component" value="Unassembled WGS sequence"/>
</dbReference>
<evidence type="ECO:0000256" key="3">
    <source>
        <dbReference type="RuleBase" id="RU000363"/>
    </source>
</evidence>
<reference evidence="5 6" key="1">
    <citation type="submission" date="2018-06" db="EMBL/GenBank/DDBJ databases">
        <title>The draft genome sequences of strains SCU63 and S1.</title>
        <authorList>
            <person name="Gan L."/>
        </authorList>
    </citation>
    <scope>NUCLEOTIDE SEQUENCE [LARGE SCALE GENOMIC DNA]</scope>
    <source>
        <strain evidence="5 6">SCU63</strain>
    </source>
</reference>
<dbReference type="PRINTS" id="PR00081">
    <property type="entry name" value="GDHRDH"/>
</dbReference>
<dbReference type="EMBL" id="QLZR01000003">
    <property type="protein sequence ID" value="RAZ77906.1"/>
    <property type="molecule type" value="Genomic_DNA"/>
</dbReference>
<evidence type="ECO:0000256" key="1">
    <source>
        <dbReference type="ARBA" id="ARBA00006484"/>
    </source>
</evidence>
<comment type="similarity">
    <text evidence="1 3">Belongs to the short-chain dehydrogenases/reductases (SDR) family.</text>
</comment>
<dbReference type="CDD" id="cd05233">
    <property type="entry name" value="SDR_c"/>
    <property type="match status" value="1"/>
</dbReference>
<evidence type="ECO:0000313" key="6">
    <source>
        <dbReference type="Proteomes" id="UP000251002"/>
    </source>
</evidence>
<dbReference type="SUPFAM" id="SSF51735">
    <property type="entry name" value="NAD(P)-binding Rossmann-fold domains"/>
    <property type="match status" value="1"/>
</dbReference>
<keyword evidence="2" id="KW-0560">Oxidoreductase</keyword>
<proteinExistence type="inferred from homology"/>
<dbReference type="Gene3D" id="3.40.50.720">
    <property type="entry name" value="NAD(P)-binding Rossmann-like Domain"/>
    <property type="match status" value="1"/>
</dbReference>
<dbReference type="GO" id="GO:0008206">
    <property type="term" value="P:bile acid metabolic process"/>
    <property type="evidence" value="ECO:0007669"/>
    <property type="project" value="UniProtKB-ARBA"/>
</dbReference>
<dbReference type="SMART" id="SM00822">
    <property type="entry name" value="PKS_KR"/>
    <property type="match status" value="1"/>
</dbReference>